<dbReference type="RefSeq" id="WP_037285836.1">
    <property type="nucleotide sequence ID" value="NZ_JEOB01000002.1"/>
</dbReference>
<dbReference type="SUPFAM" id="SSF51366">
    <property type="entry name" value="Ribulose-phoshate binding barrel"/>
    <property type="match status" value="1"/>
</dbReference>
<dbReference type="Proteomes" id="UP000021369">
    <property type="component" value="Unassembled WGS sequence"/>
</dbReference>
<evidence type="ECO:0000256" key="3">
    <source>
        <dbReference type="ARBA" id="ARBA00023102"/>
    </source>
</evidence>
<dbReference type="InterPro" id="IPR006062">
    <property type="entry name" value="His_biosynth"/>
</dbReference>
<dbReference type="CDD" id="cd04723">
    <property type="entry name" value="HisA_HisF"/>
    <property type="match status" value="1"/>
</dbReference>
<evidence type="ECO:0000313" key="8">
    <source>
        <dbReference type="Proteomes" id="UP000021369"/>
    </source>
</evidence>
<dbReference type="AlphaFoldDB" id="A0A011VVR0"/>
<dbReference type="GO" id="GO:0003949">
    <property type="term" value="F:1-(5-phosphoribosyl)-5-[(5-phosphoribosylamino)methylideneamino]imidazole-4-carboxamide isomerase activity"/>
    <property type="evidence" value="ECO:0007669"/>
    <property type="project" value="InterPro"/>
</dbReference>
<dbReference type="PANTHER" id="PTHR43090:SF2">
    <property type="entry name" value="1-(5-PHOSPHORIBOSYL)-5-[(5-PHOSPHORIBOSYLAMINO)METHYLIDENEAMINO] IMIDAZOLE-4-CARBOXAMIDE ISOMERASE"/>
    <property type="match status" value="1"/>
</dbReference>
<dbReference type="GO" id="GO:0005737">
    <property type="term" value="C:cytoplasm"/>
    <property type="evidence" value="ECO:0007669"/>
    <property type="project" value="TreeGrafter"/>
</dbReference>
<dbReference type="InterPro" id="IPR011858">
    <property type="entry name" value="His6/HISN3"/>
</dbReference>
<reference evidence="7 8" key="1">
    <citation type="submission" date="2013-06" db="EMBL/GenBank/DDBJ databases">
        <title>Rumen cellulosomics: divergent fiber-degrading strategies revealed by comparative genome-wide analysis of six Ruminococcal strains.</title>
        <authorList>
            <person name="Dassa B."/>
            <person name="Borovok I."/>
            <person name="Lamed R."/>
            <person name="Flint H."/>
            <person name="Yeoman C.J."/>
            <person name="White B."/>
            <person name="Bayer E.A."/>
        </authorList>
    </citation>
    <scope>NUCLEOTIDE SEQUENCE [LARGE SCALE GENOMIC DNA]</scope>
    <source>
        <strain evidence="7 8">SY3</strain>
    </source>
</reference>
<dbReference type="Gene3D" id="3.20.20.70">
    <property type="entry name" value="Aldolase class I"/>
    <property type="match status" value="1"/>
</dbReference>
<keyword evidence="4 7" id="KW-0413">Isomerase</keyword>
<evidence type="ECO:0000256" key="2">
    <source>
        <dbReference type="ARBA" id="ARBA00022605"/>
    </source>
</evidence>
<dbReference type="PANTHER" id="PTHR43090">
    <property type="entry name" value="1-(5-PHOSPHORIBOSYL)-5-[(5-PHOSPHORIBOSYLAMINO)METHYLIDENEAMINO] IMIDAZOLE-4-CARBOXAMIDE ISOMERASE"/>
    <property type="match status" value="1"/>
</dbReference>
<evidence type="ECO:0000256" key="4">
    <source>
        <dbReference type="ARBA" id="ARBA00023235"/>
    </source>
</evidence>
<dbReference type="InterPro" id="IPR044524">
    <property type="entry name" value="Isoase_HisA-like"/>
</dbReference>
<dbReference type="GO" id="GO:0000162">
    <property type="term" value="P:L-tryptophan biosynthetic process"/>
    <property type="evidence" value="ECO:0007669"/>
    <property type="project" value="TreeGrafter"/>
</dbReference>
<proteinExistence type="inferred from homology"/>
<comment type="caution">
    <text evidence="7">The sequence shown here is derived from an EMBL/GenBank/DDBJ whole genome shotgun (WGS) entry which is preliminary data.</text>
</comment>
<name>A0A011VVR0_RUMAL</name>
<keyword evidence="8" id="KW-1185">Reference proteome</keyword>
<dbReference type="PATRIC" id="fig|1341156.4.peg.1477"/>
<evidence type="ECO:0000313" key="7">
    <source>
        <dbReference type="EMBL" id="EXM39356.1"/>
    </source>
</evidence>
<sequence length="257" mass="28304">MRFRPCIDIHNGCVKQIVGGSLADKGNQAQDNFVSEQDGSYYGELYKSRGLTGGHIIILNPVGSEFYEKDLQQAYSALSSFEGGLQIGGGINDKNAAGFLDKGASHVIVTSFVFRNGEIDEHNLTLMKNAVGKDRLVLDLSCRKRGEDYYIVTDRWQKFTDTRLCPETIERLRNSCDEFLIHAVDVEGKAKGIEDDVARMLGDIEGMPATYAGGISSFDDLEKLKVLGKDRVDFTIGSALDIFGGNMSFEEVCGFDK</sequence>
<comment type="pathway">
    <text evidence="5">Amino-acid biosynthesis.</text>
</comment>
<gene>
    <name evidence="7" type="ORF">RASY3_05295</name>
</gene>
<keyword evidence="2 6" id="KW-0028">Amino-acid biosynthesis</keyword>
<keyword evidence="3 6" id="KW-0368">Histidine biosynthesis</keyword>
<dbReference type="OrthoDB" id="9807749at2"/>
<dbReference type="InterPro" id="IPR011060">
    <property type="entry name" value="RibuloseP-bd_barrel"/>
</dbReference>
<protein>
    <submittedName>
        <fullName evidence="7">Phosphoribosylformimino-5-aminoimidazole carboxamide ribotide isomerase</fullName>
    </submittedName>
</protein>
<dbReference type="InterPro" id="IPR013785">
    <property type="entry name" value="Aldolase_TIM"/>
</dbReference>
<comment type="similarity">
    <text evidence="1 6">Belongs to the HisA/HisF family.</text>
</comment>
<dbReference type="Pfam" id="PF00977">
    <property type="entry name" value="His_biosynth"/>
    <property type="match status" value="1"/>
</dbReference>
<evidence type="ECO:0000256" key="6">
    <source>
        <dbReference type="RuleBase" id="RU003657"/>
    </source>
</evidence>
<dbReference type="NCBIfam" id="TIGR02129">
    <property type="entry name" value="hisA_euk"/>
    <property type="match status" value="1"/>
</dbReference>
<evidence type="ECO:0000256" key="5">
    <source>
        <dbReference type="ARBA" id="ARBA00029440"/>
    </source>
</evidence>
<organism evidence="7 8">
    <name type="scientific">Ruminococcus albus SY3</name>
    <dbReference type="NCBI Taxonomy" id="1341156"/>
    <lineage>
        <taxon>Bacteria</taxon>
        <taxon>Bacillati</taxon>
        <taxon>Bacillota</taxon>
        <taxon>Clostridia</taxon>
        <taxon>Eubacteriales</taxon>
        <taxon>Oscillospiraceae</taxon>
        <taxon>Ruminococcus</taxon>
    </lineage>
</organism>
<evidence type="ECO:0000256" key="1">
    <source>
        <dbReference type="ARBA" id="ARBA00009667"/>
    </source>
</evidence>
<dbReference type="EMBL" id="JEOB01000002">
    <property type="protein sequence ID" value="EXM39356.1"/>
    <property type="molecule type" value="Genomic_DNA"/>
</dbReference>
<dbReference type="GO" id="GO:0000105">
    <property type="term" value="P:L-histidine biosynthetic process"/>
    <property type="evidence" value="ECO:0007669"/>
    <property type="project" value="UniProtKB-KW"/>
</dbReference>
<accession>A0A011VVR0</accession>